<evidence type="ECO:0000256" key="5">
    <source>
        <dbReference type="SAM" id="Phobius"/>
    </source>
</evidence>
<dbReference type="Gene3D" id="3.40.50.10140">
    <property type="entry name" value="Toll/interleukin-1 receptor homology (TIR) domain"/>
    <property type="match status" value="1"/>
</dbReference>
<dbReference type="InterPro" id="IPR015943">
    <property type="entry name" value="WD40/YVTN_repeat-like_dom_sf"/>
</dbReference>
<dbReference type="AlphaFoldDB" id="A0A516NJV4"/>
<accession>A0A516NJV4</accession>
<organism evidence="7 8">
    <name type="scientific">Nocardia otitidiscaviarum</name>
    <dbReference type="NCBI Taxonomy" id="1823"/>
    <lineage>
        <taxon>Bacteria</taxon>
        <taxon>Bacillati</taxon>
        <taxon>Actinomycetota</taxon>
        <taxon>Actinomycetes</taxon>
        <taxon>Mycobacteriales</taxon>
        <taxon>Nocardiaceae</taxon>
        <taxon>Nocardia</taxon>
    </lineage>
</organism>
<dbReference type="SUPFAM" id="SSF52200">
    <property type="entry name" value="Toll/Interleukin receptor TIR domain"/>
    <property type="match status" value="1"/>
</dbReference>
<evidence type="ECO:0000259" key="6">
    <source>
        <dbReference type="PROSITE" id="PS50104"/>
    </source>
</evidence>
<dbReference type="InterPro" id="IPR035897">
    <property type="entry name" value="Toll_tir_struct_dom_sf"/>
</dbReference>
<feature type="repeat" description="WD" evidence="3">
    <location>
        <begin position="405"/>
        <end position="445"/>
    </location>
</feature>
<feature type="transmembrane region" description="Helical" evidence="5">
    <location>
        <begin position="231"/>
        <end position="253"/>
    </location>
</feature>
<evidence type="ECO:0000256" key="3">
    <source>
        <dbReference type="PROSITE-ProRule" id="PRU00221"/>
    </source>
</evidence>
<feature type="repeat" description="WD" evidence="3">
    <location>
        <begin position="320"/>
        <end position="361"/>
    </location>
</feature>
<name>A0A516NJV4_9NOCA</name>
<evidence type="ECO:0000256" key="2">
    <source>
        <dbReference type="ARBA" id="ARBA00022737"/>
    </source>
</evidence>
<dbReference type="PRINTS" id="PR00320">
    <property type="entry name" value="GPROTEINBRPT"/>
</dbReference>
<gene>
    <name evidence="7" type="ORF">FOH10_11035</name>
</gene>
<dbReference type="InterPro" id="IPR001680">
    <property type="entry name" value="WD40_rpt"/>
</dbReference>
<dbReference type="Pfam" id="PF13676">
    <property type="entry name" value="TIR_2"/>
    <property type="match status" value="1"/>
</dbReference>
<dbReference type="KEGG" id="nod:FOH10_11035"/>
<dbReference type="PROSITE" id="PS50082">
    <property type="entry name" value="WD_REPEATS_2"/>
    <property type="match status" value="11"/>
</dbReference>
<reference evidence="7 8" key="1">
    <citation type="submission" date="2019-07" db="EMBL/GenBank/DDBJ databases">
        <title>Complete Genome Sequence and Methylome Analysis of Nocardia otitidis-caviarum NEB252.</title>
        <authorList>
            <person name="Fomenkov A."/>
            <person name="Anton B.P."/>
            <person name="Vincze T."/>
            <person name="Roberts R.J."/>
        </authorList>
    </citation>
    <scope>NUCLEOTIDE SEQUENCE [LARGE SCALE GENOMIC DNA]</scope>
    <source>
        <strain evidence="7 8">NEB252</strain>
    </source>
</reference>
<evidence type="ECO:0000256" key="4">
    <source>
        <dbReference type="SAM" id="MobiDB-lite"/>
    </source>
</evidence>
<dbReference type="PANTHER" id="PTHR22847">
    <property type="entry name" value="WD40 REPEAT PROTEIN"/>
    <property type="match status" value="1"/>
</dbReference>
<feature type="region of interest" description="Disordered" evidence="4">
    <location>
        <begin position="1"/>
        <end position="41"/>
    </location>
</feature>
<keyword evidence="2" id="KW-0677">Repeat</keyword>
<dbReference type="PROSITE" id="PS50294">
    <property type="entry name" value="WD_REPEATS_REGION"/>
    <property type="match status" value="6"/>
</dbReference>
<dbReference type="SUPFAM" id="SSF82171">
    <property type="entry name" value="DPP6 N-terminal domain-like"/>
    <property type="match status" value="1"/>
</dbReference>
<evidence type="ECO:0000313" key="7">
    <source>
        <dbReference type="EMBL" id="QDP79184.1"/>
    </source>
</evidence>
<dbReference type="PROSITE" id="PS50104">
    <property type="entry name" value="TIR"/>
    <property type="match status" value="1"/>
</dbReference>
<dbReference type="InterPro" id="IPR011047">
    <property type="entry name" value="Quinoprotein_ADH-like_sf"/>
</dbReference>
<dbReference type="SMART" id="SM00255">
    <property type="entry name" value="TIR"/>
    <property type="match status" value="1"/>
</dbReference>
<feature type="repeat" description="WD" evidence="3">
    <location>
        <begin position="746"/>
        <end position="786"/>
    </location>
</feature>
<feature type="repeat" description="WD" evidence="3">
    <location>
        <begin position="621"/>
        <end position="661"/>
    </location>
</feature>
<keyword evidence="1 3" id="KW-0853">WD repeat</keyword>
<feature type="repeat" description="WD" evidence="3">
    <location>
        <begin position="498"/>
        <end position="531"/>
    </location>
</feature>
<feature type="compositionally biased region" description="Polar residues" evidence="4">
    <location>
        <begin position="8"/>
        <end position="22"/>
    </location>
</feature>
<keyword evidence="5" id="KW-1133">Transmembrane helix</keyword>
<keyword evidence="5" id="KW-0812">Transmembrane</keyword>
<proteinExistence type="predicted"/>
<dbReference type="PANTHER" id="PTHR22847:SF637">
    <property type="entry name" value="WD REPEAT DOMAIN 5B"/>
    <property type="match status" value="1"/>
</dbReference>
<sequence>MVGENNPIRANQDLSARTTDASNLDKRDRPTGPTGHPGSRQTIDVFISYSHASDSLLAPAVQRSLARIAKPWNKPRALNVFRDKSDLSAAFDLTAEILSALERSRYFLLLSSPESAASVWVRREIAYWQQNKTPDTLLLAITDGEIVWDETACDFAWNETNALPPQLSRYFPREPLWEDLRFARSVDQLSLRHSEFRSAVASLASKPRGQDKSLLDSEDVRQHRVVIRLRNAAIAGLVGLLVISLLAGAAFLLQRNEARQQRDLASTRQLIAESRSVADEQPALSRLLAVAASEIAPESQHASASAAVRDAMMNPQLQVIQAHTRGVSEIAFTTGGDEFITGGIDGSVKVWDTATHHLLRETPDAHRGGSVLAVSAGADRFATGGTDSTVRIWDASDLSRPVFTLTGHQRDIETVAVSASGIVASGDLSGGIRLWDIATGDSRGVLRESGDDNPPVTSAVFSDNGLLAIGLADGTFTVWDPISGRQVGEPVNVGAEWIHSLAFGPGDLLATGDSDGRIRFWHARTGESSGSDLTGHSGAAGRLPMALAFGKNGLLASSGDDSTVRLWDVITGDKRGEPLTGHRFQVPGLAFAPDGLLYSGGSDGTVRVWDATTTGPTGLPLIGHEGDVMAADFTPGGQIVTAGEDGDLRLWNAKSGRSTAEPIDTGQGSVSALAISNNVLVTGSFGGTAQLWDANTITRRDAQWDTDQEGVFAVAFGPGDILATGGHDGTVKLWDIAARTQHGPTLKGHTNNVVSIAFGPEGRMATGDRNGNIKMWDSASGMELWSKRGHFYAVWGLAFGADGTLVTGSVDRTAAVWNTDTSEEIGKRMVGAEGFIYAVESGPGDTFITADSAGALRIWDRETRLQLGPAIVGHGSAIYAMAVHGAQLVTASFDGTARLWDMGYLAHDSIERVCEQAGTVLTAEQRAEHLPDHDDTKVCGQ</sequence>
<feature type="repeat" description="WD" evidence="3">
    <location>
        <begin position="787"/>
        <end position="827"/>
    </location>
</feature>
<feature type="repeat" description="WD" evidence="3">
    <location>
        <begin position="871"/>
        <end position="902"/>
    </location>
</feature>
<dbReference type="RefSeq" id="WP_143980643.1">
    <property type="nucleotide sequence ID" value="NZ_CP041695.1"/>
</dbReference>
<dbReference type="SUPFAM" id="SSF50998">
    <property type="entry name" value="Quinoprotein alcohol dehydrogenase-like"/>
    <property type="match status" value="1"/>
</dbReference>
<feature type="repeat" description="WD" evidence="3">
    <location>
        <begin position="372"/>
        <end position="394"/>
    </location>
</feature>
<dbReference type="PROSITE" id="PS00678">
    <property type="entry name" value="WD_REPEATS_1"/>
    <property type="match status" value="6"/>
</dbReference>
<dbReference type="Gene3D" id="2.130.10.10">
    <property type="entry name" value="YVTN repeat-like/Quinoprotein amine dehydrogenase"/>
    <property type="match status" value="4"/>
</dbReference>
<dbReference type="InterPro" id="IPR020472">
    <property type="entry name" value="WD40_PAC1"/>
</dbReference>
<keyword evidence="5" id="KW-0472">Membrane</keyword>
<dbReference type="Proteomes" id="UP000317039">
    <property type="component" value="Chromosome"/>
</dbReference>
<protein>
    <submittedName>
        <fullName evidence="7">TIR domain-containing protein</fullName>
    </submittedName>
</protein>
<evidence type="ECO:0000256" key="1">
    <source>
        <dbReference type="ARBA" id="ARBA00022574"/>
    </source>
</evidence>
<dbReference type="GeneID" id="80332916"/>
<evidence type="ECO:0000313" key="8">
    <source>
        <dbReference type="Proteomes" id="UP000317039"/>
    </source>
</evidence>
<feature type="repeat" description="WD" evidence="3">
    <location>
        <begin position="579"/>
        <end position="613"/>
    </location>
</feature>
<dbReference type="InterPro" id="IPR000157">
    <property type="entry name" value="TIR_dom"/>
</dbReference>
<dbReference type="GO" id="GO:0007165">
    <property type="term" value="P:signal transduction"/>
    <property type="evidence" value="ECO:0007669"/>
    <property type="project" value="InterPro"/>
</dbReference>
<dbReference type="InterPro" id="IPR019775">
    <property type="entry name" value="WD40_repeat_CS"/>
</dbReference>
<feature type="repeat" description="WD" evidence="3">
    <location>
        <begin position="704"/>
        <end position="736"/>
    </location>
</feature>
<dbReference type="Pfam" id="PF00400">
    <property type="entry name" value="WD40"/>
    <property type="match status" value="11"/>
</dbReference>
<feature type="repeat" description="WD" evidence="3">
    <location>
        <begin position="533"/>
        <end position="577"/>
    </location>
</feature>
<feature type="domain" description="TIR" evidence="6">
    <location>
        <begin position="41"/>
        <end position="233"/>
    </location>
</feature>
<dbReference type="CDD" id="cd00200">
    <property type="entry name" value="WD40"/>
    <property type="match status" value="2"/>
</dbReference>
<dbReference type="SMART" id="SM00320">
    <property type="entry name" value="WD40"/>
    <property type="match status" value="14"/>
</dbReference>
<dbReference type="EMBL" id="CP041695">
    <property type="protein sequence ID" value="QDP79184.1"/>
    <property type="molecule type" value="Genomic_DNA"/>
</dbReference>